<dbReference type="GO" id="GO:0005506">
    <property type="term" value="F:iron ion binding"/>
    <property type="evidence" value="ECO:0007669"/>
    <property type="project" value="InterPro"/>
</dbReference>
<dbReference type="InterPro" id="IPR039983">
    <property type="entry name" value="CYP46A1"/>
</dbReference>
<keyword evidence="2 3" id="KW-0349">Heme</keyword>
<dbReference type="GO" id="GO:0020037">
    <property type="term" value="F:heme binding"/>
    <property type="evidence" value="ECO:0007669"/>
    <property type="project" value="InterPro"/>
</dbReference>
<dbReference type="PROSITE" id="PS00086">
    <property type="entry name" value="CYTOCHROME_P450"/>
    <property type="match status" value="1"/>
</dbReference>
<dbReference type="GO" id="GO:0006707">
    <property type="term" value="P:cholesterol catabolic process"/>
    <property type="evidence" value="ECO:0007669"/>
    <property type="project" value="InterPro"/>
</dbReference>
<name>A0A6S7GEC4_PARCT</name>
<dbReference type="OrthoDB" id="1470350at2759"/>
<sequence length="419" mass="47895">MFVIWFFHVPLIVISDADIARQVLVVKNLPKDHFGYKRFQYVYGQRFLGSGLFSDLNRLTWETKRRTFTPLFHRNKLFDGFPTLNSCCDNFLSRLEKYADGKTEISLADEFLLVTLETILKWSCNLEMNNDDRLVFEKNFKNALHGISLSFQSPATAYMPWSNLRRRCVEGARLTRVTAKSVVEMRQKDIDAGKEIPEDALSYVLKLKEALPNCDIEDLVDMVVTVVFGGMDTTGNNLCFTALSIGLNPDVENRLRKEIDTVIGESEEITAKDIMSMQYLTQVVKESLRLHPPTPALTRRTDKDTMIGSVMIPGDTPIMVNPYVIQTHPDYWEDPHDFKPERFASVENLHPYAYFPFSLGPRRCIAPQLADLQVKLVIARLLKRFKFKLLPGQTLKLAENISFGPVGTVRCTLAFADQH</sequence>
<evidence type="ECO:0000256" key="2">
    <source>
        <dbReference type="PIRSR" id="PIRSR602401-1"/>
    </source>
</evidence>
<reference evidence="4" key="1">
    <citation type="submission" date="2020-04" db="EMBL/GenBank/DDBJ databases">
        <authorList>
            <person name="Alioto T."/>
            <person name="Alioto T."/>
            <person name="Gomez Garrido J."/>
        </authorList>
    </citation>
    <scope>NUCLEOTIDE SEQUENCE</scope>
    <source>
        <strain evidence="4">A484AB</strain>
    </source>
</reference>
<keyword evidence="5" id="KW-1185">Reference proteome</keyword>
<dbReference type="InterPro" id="IPR017972">
    <property type="entry name" value="Cyt_P450_CS"/>
</dbReference>
<keyword evidence="3" id="KW-0560">Oxidoreductase</keyword>
<proteinExistence type="inferred from homology"/>
<dbReference type="Proteomes" id="UP001152795">
    <property type="component" value="Unassembled WGS sequence"/>
</dbReference>
<evidence type="ECO:0000256" key="3">
    <source>
        <dbReference type="RuleBase" id="RU000461"/>
    </source>
</evidence>
<keyword evidence="2 3" id="KW-0408">Iron</keyword>
<keyword evidence="2 3" id="KW-0479">Metal-binding</keyword>
<feature type="binding site" description="axial binding residue" evidence="2">
    <location>
        <position position="364"/>
    </location>
    <ligand>
        <name>heme</name>
        <dbReference type="ChEBI" id="CHEBI:30413"/>
    </ligand>
    <ligandPart>
        <name>Fe</name>
        <dbReference type="ChEBI" id="CHEBI:18248"/>
    </ligandPart>
</feature>
<keyword evidence="3" id="KW-0503">Monooxygenase</keyword>
<organism evidence="4 5">
    <name type="scientific">Paramuricea clavata</name>
    <name type="common">Red gorgonian</name>
    <name type="synonym">Violescent sea-whip</name>
    <dbReference type="NCBI Taxonomy" id="317549"/>
    <lineage>
        <taxon>Eukaryota</taxon>
        <taxon>Metazoa</taxon>
        <taxon>Cnidaria</taxon>
        <taxon>Anthozoa</taxon>
        <taxon>Octocorallia</taxon>
        <taxon>Malacalcyonacea</taxon>
        <taxon>Plexauridae</taxon>
        <taxon>Paramuricea</taxon>
    </lineage>
</organism>
<dbReference type="SUPFAM" id="SSF48264">
    <property type="entry name" value="Cytochrome P450"/>
    <property type="match status" value="1"/>
</dbReference>
<dbReference type="InterPro" id="IPR001128">
    <property type="entry name" value="Cyt_P450"/>
</dbReference>
<accession>A0A6S7GEC4</accession>
<gene>
    <name evidence="4" type="ORF">PACLA_8A041621</name>
</gene>
<dbReference type="InterPro" id="IPR002401">
    <property type="entry name" value="Cyt_P450_E_grp-I"/>
</dbReference>
<dbReference type="EMBL" id="CACRXK020001221">
    <property type="protein sequence ID" value="CAB3987719.1"/>
    <property type="molecule type" value="Genomic_DNA"/>
</dbReference>
<comment type="cofactor">
    <cofactor evidence="2">
        <name>heme</name>
        <dbReference type="ChEBI" id="CHEBI:30413"/>
    </cofactor>
</comment>
<dbReference type="AlphaFoldDB" id="A0A6S7GEC4"/>
<dbReference type="PRINTS" id="PR00463">
    <property type="entry name" value="EP450I"/>
</dbReference>
<protein>
    <submittedName>
        <fullName evidence="4">Cholesterol 24-hydroxylase-like</fullName>
    </submittedName>
</protein>
<dbReference type="PANTHER" id="PTHR24293">
    <property type="entry name" value="CYTOCHROME P450 FAMILY 46 SUBFAMILY A"/>
    <property type="match status" value="1"/>
</dbReference>
<evidence type="ECO:0000313" key="5">
    <source>
        <dbReference type="Proteomes" id="UP001152795"/>
    </source>
</evidence>
<evidence type="ECO:0000313" key="4">
    <source>
        <dbReference type="EMBL" id="CAB3987719.1"/>
    </source>
</evidence>
<dbReference type="PANTHER" id="PTHR24293:SF0">
    <property type="entry name" value="CYP46A1 PROTEIN-RELATED"/>
    <property type="match status" value="1"/>
</dbReference>
<dbReference type="Pfam" id="PF00067">
    <property type="entry name" value="p450"/>
    <property type="match status" value="1"/>
</dbReference>
<dbReference type="GO" id="GO:0033781">
    <property type="term" value="F:cholesterol 24-hydroxylase activity"/>
    <property type="evidence" value="ECO:0007669"/>
    <property type="project" value="InterPro"/>
</dbReference>
<dbReference type="InterPro" id="IPR036396">
    <property type="entry name" value="Cyt_P450_sf"/>
</dbReference>
<dbReference type="Gene3D" id="1.10.630.10">
    <property type="entry name" value="Cytochrome P450"/>
    <property type="match status" value="1"/>
</dbReference>
<evidence type="ECO:0000256" key="1">
    <source>
        <dbReference type="ARBA" id="ARBA00010617"/>
    </source>
</evidence>
<comment type="similarity">
    <text evidence="1 3">Belongs to the cytochrome P450 family.</text>
</comment>
<comment type="caution">
    <text evidence="4">The sequence shown here is derived from an EMBL/GenBank/DDBJ whole genome shotgun (WGS) entry which is preliminary data.</text>
</comment>
<dbReference type="PRINTS" id="PR00385">
    <property type="entry name" value="P450"/>
</dbReference>